<proteinExistence type="predicted"/>
<evidence type="ECO:0000313" key="2">
    <source>
        <dbReference type="Proteomes" id="UP000566985"/>
    </source>
</evidence>
<sequence length="195" mass="21295">MNTEQKQALIGLCKIEIKRWKAASESDPNRRYMVELMGVALSALTAEPVADVVSWNHPVENRTCAVQLRRFDLLPGELFTAPPAPAADLADLLPDVEKWRSPEAVRAQMAYRNLVEKAIATEAAVPVAAHDGWKLVPVEPTKEMVAAGQDKFEECIDSGFDSGEDGSTHEYSKISSDAPYLVYLAMLAAAPEVGK</sequence>
<reference evidence="1 2" key="1">
    <citation type="submission" date="2020-05" db="EMBL/GenBank/DDBJ databases">
        <title>Whole Genome Sequences of Enterobacteriales Associated with the International Space Station.</title>
        <authorList>
            <person name="Bharadwaj A."/>
            <person name="Daudu R."/>
            <person name="Singh N."/>
            <person name="Wood J."/>
            <person name="Debieu M."/>
            <person name="Mason C."/>
            <person name="Wang C."/>
            <person name="Venkateswaran K."/>
        </authorList>
    </citation>
    <scope>NUCLEOTIDE SEQUENCE [LARGE SCALE GENOMIC DNA]</scope>
    <source>
        <strain evidence="1 2">IF5SW-B1</strain>
    </source>
</reference>
<dbReference type="RefSeq" id="WP_069729870.1">
    <property type="nucleotide sequence ID" value="NZ_JABWPE010000031.1"/>
</dbReference>
<comment type="caution">
    <text evidence="1">The sequence shown here is derived from an EMBL/GenBank/DDBJ whole genome shotgun (WGS) entry which is preliminary data.</text>
</comment>
<accession>A0A7Y6TTX8</accession>
<dbReference type="Proteomes" id="UP000566985">
    <property type="component" value="Unassembled WGS sequence"/>
</dbReference>
<name>A0A7Y6TTX8_9GAMM</name>
<gene>
    <name evidence="1" type="ORF">HU668_19960</name>
</gene>
<dbReference type="GeneID" id="57347446"/>
<dbReference type="AlphaFoldDB" id="A0A7Y6TTX8"/>
<evidence type="ECO:0000313" key="1">
    <source>
        <dbReference type="EMBL" id="NUY98730.1"/>
    </source>
</evidence>
<dbReference type="EMBL" id="JABWPM010000031">
    <property type="protein sequence ID" value="NUY98730.1"/>
    <property type="molecule type" value="Genomic_DNA"/>
</dbReference>
<protein>
    <submittedName>
        <fullName evidence="1">Uncharacterized protein</fullName>
    </submittedName>
</protein>
<organism evidence="1 2">
    <name type="scientific">Pantoea brenneri</name>
    <dbReference type="NCBI Taxonomy" id="472694"/>
    <lineage>
        <taxon>Bacteria</taxon>
        <taxon>Pseudomonadati</taxon>
        <taxon>Pseudomonadota</taxon>
        <taxon>Gammaproteobacteria</taxon>
        <taxon>Enterobacterales</taxon>
        <taxon>Erwiniaceae</taxon>
        <taxon>Pantoea</taxon>
    </lineage>
</organism>